<reference evidence="2" key="1">
    <citation type="submission" date="2021-01" db="EMBL/GenBank/DDBJ databases">
        <authorList>
            <person name="Corre E."/>
            <person name="Pelletier E."/>
            <person name="Niang G."/>
            <person name="Scheremetjew M."/>
            <person name="Finn R."/>
            <person name="Kale V."/>
            <person name="Holt S."/>
            <person name="Cochrane G."/>
            <person name="Meng A."/>
            <person name="Brown T."/>
            <person name="Cohen L."/>
        </authorList>
    </citation>
    <scope>NUCLEOTIDE SEQUENCE</scope>
    <source>
        <strain evidence="2">CCMP1594</strain>
    </source>
</reference>
<proteinExistence type="predicted"/>
<dbReference type="AlphaFoldDB" id="A0A7S4FSG4"/>
<protein>
    <submittedName>
        <fullName evidence="2">Uncharacterized protein</fullName>
    </submittedName>
</protein>
<dbReference type="EMBL" id="HBJA01068145">
    <property type="protein sequence ID" value="CAE0812850.1"/>
    <property type="molecule type" value="Transcribed_RNA"/>
</dbReference>
<feature type="region of interest" description="Disordered" evidence="1">
    <location>
        <begin position="1"/>
        <end position="121"/>
    </location>
</feature>
<evidence type="ECO:0000313" key="2">
    <source>
        <dbReference type="EMBL" id="CAE0812850.1"/>
    </source>
</evidence>
<gene>
    <name evidence="2" type="ORF">EGYM00163_LOCUS24001</name>
</gene>
<accession>A0A7S4FSG4</accession>
<name>A0A7S4FSG4_9EUGL</name>
<evidence type="ECO:0000256" key="1">
    <source>
        <dbReference type="SAM" id="MobiDB-lite"/>
    </source>
</evidence>
<organism evidence="2">
    <name type="scientific">Eutreptiella gymnastica</name>
    <dbReference type="NCBI Taxonomy" id="73025"/>
    <lineage>
        <taxon>Eukaryota</taxon>
        <taxon>Discoba</taxon>
        <taxon>Euglenozoa</taxon>
        <taxon>Euglenida</taxon>
        <taxon>Spirocuta</taxon>
        <taxon>Euglenophyceae</taxon>
        <taxon>Eutreptiales</taxon>
        <taxon>Eutreptiaceae</taxon>
        <taxon>Eutreptiella</taxon>
    </lineage>
</organism>
<feature type="compositionally biased region" description="Low complexity" evidence="1">
    <location>
        <begin position="77"/>
        <end position="121"/>
    </location>
</feature>
<sequence>MPSQGYQYAPTGPQGLSGYHGSLGLPRSPMPQGYQTYGGWAPQGYPVNQGPPRSAGVPLQGFPPQMQGPGVQFGGRPQQSFAPAAQAYPPQQWPTRGTMTPAGQPAAPAAAASTTSSPAAQSLAGGVDKLCSDEDISRAFANTLQMIAPEVLPSLRPDASGCLRVASPFCGGFVEAGPIHEFLKTSVLSIPQIQRIHVDVHDIQHTADSSIESLGPQTTITYEARNLDLLKEKMPPVCLTLGVHPQITGSGWEQIINNVIASSDISVFFMFAQVESQTLADICRRAGYACSIRQNPHGRAQLVPRGVPPDDMKRYNWVGIVKKL</sequence>